<evidence type="ECO:0000256" key="10">
    <source>
        <dbReference type="ARBA" id="ARBA00023018"/>
    </source>
</evidence>
<evidence type="ECO:0000256" key="13">
    <source>
        <dbReference type="ARBA" id="ARBA00023273"/>
    </source>
</evidence>
<evidence type="ECO:0000256" key="9">
    <source>
        <dbReference type="ARBA" id="ARBA00022989"/>
    </source>
</evidence>
<evidence type="ECO:0000256" key="8">
    <source>
        <dbReference type="ARBA" id="ARBA00022753"/>
    </source>
</evidence>
<evidence type="ECO:0000256" key="11">
    <source>
        <dbReference type="ARBA" id="ARBA00023136"/>
    </source>
</evidence>
<keyword evidence="11 20" id="KW-0472">Membrane</keyword>
<name>A0AAD9L2Y3_RIDPI</name>
<feature type="region of interest" description="Disordered" evidence="21">
    <location>
        <begin position="1"/>
        <end position="57"/>
    </location>
</feature>
<reference evidence="25" key="1">
    <citation type="journal article" date="2023" name="Mol. Biol. Evol.">
        <title>Third-Generation Sequencing Reveals the Adaptive Role of the Epigenome in Three Deep-Sea Polychaetes.</title>
        <authorList>
            <person name="Perez M."/>
            <person name="Aroh O."/>
            <person name="Sun Y."/>
            <person name="Lan Y."/>
            <person name="Juniper S.K."/>
            <person name="Young C.R."/>
            <person name="Angers B."/>
            <person name="Qian P.Y."/>
        </authorList>
    </citation>
    <scope>NUCLEOTIDE SEQUENCE</scope>
    <source>
        <strain evidence="25">R07B-5</strain>
    </source>
</reference>
<dbReference type="GO" id="GO:0005886">
    <property type="term" value="C:plasma membrane"/>
    <property type="evidence" value="ECO:0007669"/>
    <property type="project" value="UniProtKB-SubCell"/>
</dbReference>
<feature type="domain" description="Lysosome-associated membrane glycoprotein 2-like transmembrane" evidence="24">
    <location>
        <begin position="247"/>
        <end position="277"/>
    </location>
</feature>
<proteinExistence type="inferred from homology"/>
<dbReference type="GO" id="GO:0031902">
    <property type="term" value="C:late endosome membrane"/>
    <property type="evidence" value="ECO:0007669"/>
    <property type="project" value="TreeGrafter"/>
</dbReference>
<evidence type="ECO:0000256" key="17">
    <source>
        <dbReference type="ARBA" id="ARBA00060492"/>
    </source>
</evidence>
<evidence type="ECO:0000256" key="1">
    <source>
        <dbReference type="ARBA" id="ARBA00004151"/>
    </source>
</evidence>
<dbReference type="Pfam" id="PF01299">
    <property type="entry name" value="Lamp2-like_luminal"/>
    <property type="match status" value="1"/>
</dbReference>
<comment type="caution">
    <text evidence="20">Lacks conserved residue(s) required for the propagation of feature annotation.</text>
</comment>
<dbReference type="Pfam" id="PF21222">
    <property type="entry name" value="Lamp2_2nd"/>
    <property type="match status" value="1"/>
</dbReference>
<evidence type="ECO:0000256" key="19">
    <source>
        <dbReference type="ARBA" id="ARBA00076257"/>
    </source>
</evidence>
<dbReference type="InterPro" id="IPR002000">
    <property type="entry name" value="Lysosome-assoc_membr_glycop"/>
</dbReference>
<evidence type="ECO:0000256" key="2">
    <source>
        <dbReference type="ARBA" id="ARBA00004158"/>
    </source>
</evidence>
<evidence type="ECO:0000256" key="14">
    <source>
        <dbReference type="ARBA" id="ARBA00023329"/>
    </source>
</evidence>
<evidence type="ECO:0000256" key="12">
    <source>
        <dbReference type="ARBA" id="ARBA00023180"/>
    </source>
</evidence>
<dbReference type="AlphaFoldDB" id="A0AAD9L2Y3"/>
<feature type="domain" description="Lysosome-associated membrane glycoprotein 2-like luminal" evidence="23">
    <location>
        <begin position="54"/>
        <end position="224"/>
    </location>
</feature>
<evidence type="ECO:0000256" key="16">
    <source>
        <dbReference type="ARBA" id="ARBA00053950"/>
    </source>
</evidence>
<keyword evidence="14" id="KW-0968">Cytoplasmic vesicle</keyword>
<keyword evidence="26" id="KW-1185">Reference proteome</keyword>
<comment type="subcellular location">
    <subcellularLocation>
        <location evidence="4">Cell projection</location>
        <location evidence="4">Dendrite</location>
    </subcellularLocation>
    <subcellularLocation>
        <location evidence="17">Cell projection</location>
        <location evidence="17">Growth cone membrane</location>
        <topology evidence="17">Single-pass type I membrane protein</topology>
    </subcellularLocation>
    <subcellularLocation>
        <location evidence="15">Cytoplasmic vesicle</location>
        <location evidence="15">Secretory vesicle</location>
        <location evidence="15">Synaptic vesicle membrane</location>
        <topology evidence="15">Single-pass type I membrane protein</topology>
    </subcellularLocation>
    <subcellularLocation>
        <location evidence="2">Early endosome membrane</location>
        <topology evidence="2">Single-pass type I membrane protein</topology>
    </subcellularLocation>
    <subcellularLocation>
        <location evidence="1">Endoplasmic reticulum-Golgi intermediate compartment membrane</location>
        <topology evidence="1">Single-pass type I membrane protein</topology>
    </subcellularLocation>
    <subcellularLocation>
        <location evidence="20">Membrane</location>
        <topology evidence="20">Single-pass type I membrane protein</topology>
    </subcellularLocation>
    <subcellularLocation>
        <location evidence="3">Recycling endosome</location>
    </subcellularLocation>
</comment>
<keyword evidence="10" id="KW-0770">Synapse</keyword>
<keyword evidence="13" id="KW-0966">Cell projection</keyword>
<keyword evidence="9 22" id="KW-1133">Transmembrane helix</keyword>
<dbReference type="InterPro" id="IPR048524">
    <property type="entry name" value="Lamp2-like_TM"/>
</dbReference>
<evidence type="ECO:0000256" key="5">
    <source>
        <dbReference type="ARBA" id="ARBA00009644"/>
    </source>
</evidence>
<evidence type="ECO:0000256" key="22">
    <source>
        <dbReference type="SAM" id="Phobius"/>
    </source>
</evidence>
<accession>A0AAD9L2Y3</accession>
<keyword evidence="7" id="KW-0732">Signal</keyword>
<dbReference type="PROSITE" id="PS51407">
    <property type="entry name" value="LAMP_3"/>
    <property type="match status" value="1"/>
</dbReference>
<feature type="transmembrane region" description="Helical" evidence="22">
    <location>
        <begin position="246"/>
        <end position="268"/>
    </location>
</feature>
<evidence type="ECO:0000259" key="23">
    <source>
        <dbReference type="Pfam" id="PF01299"/>
    </source>
</evidence>
<evidence type="ECO:0000313" key="25">
    <source>
        <dbReference type="EMBL" id="KAK2181438.1"/>
    </source>
</evidence>
<dbReference type="GO" id="GO:0072594">
    <property type="term" value="P:establishment of protein localization to organelle"/>
    <property type="evidence" value="ECO:0007669"/>
    <property type="project" value="TreeGrafter"/>
</dbReference>
<dbReference type="PANTHER" id="PTHR11506:SF35">
    <property type="entry name" value="LYSOSOME-ASSOCIATED MEMBRANE GLYCOPROTEIN 5"/>
    <property type="match status" value="1"/>
</dbReference>
<organism evidence="25 26">
    <name type="scientific">Ridgeia piscesae</name>
    <name type="common">Tubeworm</name>
    <dbReference type="NCBI Taxonomy" id="27915"/>
    <lineage>
        <taxon>Eukaryota</taxon>
        <taxon>Metazoa</taxon>
        <taxon>Spiralia</taxon>
        <taxon>Lophotrochozoa</taxon>
        <taxon>Annelida</taxon>
        <taxon>Polychaeta</taxon>
        <taxon>Sedentaria</taxon>
        <taxon>Canalipalpata</taxon>
        <taxon>Sabellida</taxon>
        <taxon>Siboglinidae</taxon>
        <taxon>Ridgeia</taxon>
    </lineage>
</organism>
<evidence type="ECO:0000256" key="6">
    <source>
        <dbReference type="ARBA" id="ARBA00022692"/>
    </source>
</evidence>
<comment type="function">
    <text evidence="16">Plays a role in short-term synaptic plasticity in a subset of GABAergic neurons in the brain.</text>
</comment>
<keyword evidence="12" id="KW-0325">Glycoprotein</keyword>
<dbReference type="Gene3D" id="2.40.160.110">
    <property type="match status" value="1"/>
</dbReference>
<evidence type="ECO:0000256" key="18">
    <source>
        <dbReference type="ARBA" id="ARBA00074379"/>
    </source>
</evidence>
<gene>
    <name evidence="25" type="ORF">NP493_399g03039</name>
</gene>
<feature type="compositionally biased region" description="Low complexity" evidence="21">
    <location>
        <begin position="1"/>
        <end position="44"/>
    </location>
</feature>
<dbReference type="InterPro" id="IPR048528">
    <property type="entry name" value="Lamp2-like_luminal"/>
</dbReference>
<evidence type="ECO:0000256" key="15">
    <source>
        <dbReference type="ARBA" id="ARBA00029428"/>
    </source>
</evidence>
<evidence type="ECO:0000256" key="21">
    <source>
        <dbReference type="SAM" id="MobiDB-lite"/>
    </source>
</evidence>
<evidence type="ECO:0000256" key="3">
    <source>
        <dbReference type="ARBA" id="ARBA00004172"/>
    </source>
</evidence>
<evidence type="ECO:0000313" key="26">
    <source>
        <dbReference type="Proteomes" id="UP001209878"/>
    </source>
</evidence>
<evidence type="ECO:0000256" key="7">
    <source>
        <dbReference type="ARBA" id="ARBA00022729"/>
    </source>
</evidence>
<comment type="similarity">
    <text evidence="5 20">Belongs to the LAMP family.</text>
</comment>
<keyword evidence="6 20" id="KW-0812">Transmembrane</keyword>
<sequence length="280" mass="30293">MTTTTAIKTTTTTPVKTTTTTPVKTTTTTPVKTTTKRPMTTIRPTPTPSTEPPRGSWNVTGKDGVICVLLDTGIRFTFLYTHSSGKDTSMVTIDLPATNQSAPASACRSTEILAIDFAPVVGTVNKTWQLQLEFNQTATKSPEFFVSSIQLRVLIDNHLFPGINTSLIGEFVTLSKVGDSLYKNDVGTSYQCDSHKNVTDFKSSREGFGLVSLETDQLKLEAFRTTNTTTFSAANPCPEDSRISNIVPIAVGAALAGLVVIVLVAYLIGRRRTKRGYESV</sequence>
<keyword evidence="8" id="KW-0967">Endosome</keyword>
<comment type="caution">
    <text evidence="25">The sequence shown here is derived from an EMBL/GenBank/DDBJ whole genome shotgun (WGS) entry which is preliminary data.</text>
</comment>
<evidence type="ECO:0000256" key="4">
    <source>
        <dbReference type="ARBA" id="ARBA00004279"/>
    </source>
</evidence>
<dbReference type="PANTHER" id="PTHR11506">
    <property type="entry name" value="LYSOSOME-ASSOCIATED MEMBRANE GLYCOPROTEIN"/>
    <property type="match status" value="1"/>
</dbReference>
<dbReference type="EMBL" id="JAODUO010000399">
    <property type="protein sequence ID" value="KAK2181438.1"/>
    <property type="molecule type" value="Genomic_DNA"/>
</dbReference>
<dbReference type="Proteomes" id="UP001209878">
    <property type="component" value="Unassembled WGS sequence"/>
</dbReference>
<dbReference type="GO" id="GO:0005765">
    <property type="term" value="C:lysosomal membrane"/>
    <property type="evidence" value="ECO:0007669"/>
    <property type="project" value="TreeGrafter"/>
</dbReference>
<protein>
    <recommendedName>
        <fullName evidence="18">Lysosome-associated membrane glycoprotein 5</fullName>
    </recommendedName>
    <alternativeName>
        <fullName evidence="19">Lysosome-associated membrane protein 5</fullName>
    </alternativeName>
</protein>
<evidence type="ECO:0000259" key="24">
    <source>
        <dbReference type="Pfam" id="PF21222"/>
    </source>
</evidence>
<evidence type="ECO:0000256" key="20">
    <source>
        <dbReference type="PROSITE-ProRule" id="PRU00740"/>
    </source>
</evidence>